<dbReference type="RefSeq" id="WP_072360060.1">
    <property type="nucleotide sequence ID" value="NZ_FXBN01000003.1"/>
</dbReference>
<keyword evidence="7" id="KW-1185">Reference proteome</keyword>
<accession>A0A1L9C497</accession>
<evidence type="ECO:0000313" key="3">
    <source>
        <dbReference type="EMBL" id="OJH49354.1"/>
    </source>
</evidence>
<dbReference type="EMBL" id="JWTK01000003">
    <property type="protein sequence ID" value="OJH49354.1"/>
    <property type="molecule type" value="Genomic_DNA"/>
</dbReference>
<dbReference type="Gene3D" id="2.60.120.200">
    <property type="match status" value="1"/>
</dbReference>
<protein>
    <submittedName>
        <fullName evidence="4">Type IV pilin</fullName>
    </submittedName>
</protein>
<proteinExistence type="predicted"/>
<organism evidence="3 6">
    <name type="scientific">Methanohalophilus portucalensis FDF-1</name>
    <dbReference type="NCBI Taxonomy" id="523843"/>
    <lineage>
        <taxon>Archaea</taxon>
        <taxon>Methanobacteriati</taxon>
        <taxon>Methanobacteriota</taxon>
        <taxon>Stenosarchaea group</taxon>
        <taxon>Methanomicrobia</taxon>
        <taxon>Methanosarcinales</taxon>
        <taxon>Methanosarcinaceae</taxon>
        <taxon>Methanohalophilus</taxon>
    </lineage>
</organism>
<dbReference type="AlphaFoldDB" id="A0A1L9C497"/>
<reference evidence="4 8" key="4">
    <citation type="submission" date="2018-10" db="EMBL/GenBank/DDBJ databases">
        <title>Cultivation of a novel Methanohalophilus strain from Kebrit Deep of the Red Sea and a genomic comparison of members of the genus Methanohalophilus.</title>
        <authorList>
            <person name="Guan Y."/>
            <person name="Ngugi D.K."/>
            <person name="Stingl U."/>
        </authorList>
    </citation>
    <scope>NUCLEOTIDE SEQUENCE [LARGE SCALE GENOMIC DNA]</scope>
    <source>
        <strain evidence="4 8">DSM 7471</strain>
    </source>
</reference>
<evidence type="ECO:0000313" key="4">
    <source>
        <dbReference type="EMBL" id="RNI11535.1"/>
    </source>
</evidence>
<keyword evidence="1" id="KW-0472">Membrane</keyword>
<keyword evidence="1" id="KW-0812">Transmembrane</keyword>
<dbReference type="InterPro" id="IPR013373">
    <property type="entry name" value="Flagellin/pilin_N_arc"/>
</dbReference>
<dbReference type="InterPro" id="IPR013320">
    <property type="entry name" value="ConA-like_dom_sf"/>
</dbReference>
<dbReference type="Pfam" id="PF07790">
    <property type="entry name" value="Pilin_N"/>
    <property type="match status" value="1"/>
</dbReference>
<evidence type="ECO:0000313" key="8">
    <source>
        <dbReference type="Proteomes" id="UP000278252"/>
    </source>
</evidence>
<dbReference type="PANTHER" id="PTHR47635">
    <property type="entry name" value="CUB DOMAIN-CONTAINING PROTEIN"/>
    <property type="match status" value="1"/>
</dbReference>
<evidence type="ECO:0000259" key="2">
    <source>
        <dbReference type="Pfam" id="PF07790"/>
    </source>
</evidence>
<dbReference type="NCBIfam" id="TIGR02537">
    <property type="entry name" value="arch_flag_Nterm"/>
    <property type="match status" value="1"/>
</dbReference>
<dbReference type="EMBL" id="FXBN01000003">
    <property type="protein sequence ID" value="SMH41575.1"/>
    <property type="molecule type" value="Genomic_DNA"/>
</dbReference>
<reference evidence="7" key="2">
    <citation type="submission" date="2017-04" db="EMBL/GenBank/DDBJ databases">
        <authorList>
            <person name="Varghese N."/>
            <person name="Submissions S."/>
        </authorList>
    </citation>
    <scope>NUCLEOTIDE SEQUENCE [LARGE SCALE GENOMIC DNA]</scope>
    <source>
        <strain evidence="7">FDF-1</strain>
    </source>
</reference>
<dbReference type="Proteomes" id="UP000278252">
    <property type="component" value="Unassembled WGS sequence"/>
</dbReference>
<dbReference type="Proteomes" id="UP000185713">
    <property type="component" value="Unassembled WGS sequence"/>
</dbReference>
<dbReference type="OrthoDB" id="132101at2157"/>
<evidence type="ECO:0000313" key="5">
    <source>
        <dbReference type="EMBL" id="SMH41575.1"/>
    </source>
</evidence>
<feature type="transmembrane region" description="Helical" evidence="1">
    <location>
        <begin position="13"/>
        <end position="34"/>
    </location>
</feature>
<evidence type="ECO:0000313" key="6">
    <source>
        <dbReference type="Proteomes" id="UP000185713"/>
    </source>
</evidence>
<reference evidence="5" key="3">
    <citation type="submission" date="2017-04" db="EMBL/GenBank/DDBJ databases">
        <authorList>
            <person name="Afonso C.L."/>
            <person name="Miller P.J."/>
            <person name="Scott M.A."/>
            <person name="Spackman E."/>
            <person name="Goraichik I."/>
            <person name="Dimitrov K.M."/>
            <person name="Suarez D.L."/>
            <person name="Swayne D.E."/>
        </authorList>
    </citation>
    <scope>NUCLEOTIDE SEQUENCE [LARGE SCALE GENOMIC DNA]</scope>
    <source>
        <strain evidence="5">FDF-1</strain>
    </source>
</reference>
<dbReference type="Proteomes" id="UP000193969">
    <property type="component" value="Unassembled WGS sequence"/>
</dbReference>
<reference evidence="3 6" key="1">
    <citation type="submission" date="2014-12" db="EMBL/GenBank/DDBJ databases">
        <title>The genome sequence of Methanohalophilus portucalensis strain FDF1.</title>
        <authorList>
            <person name="Lai M.-C."/>
            <person name="Lai S.-J."/>
        </authorList>
    </citation>
    <scope>NUCLEOTIDE SEQUENCE [LARGE SCALE GENOMIC DNA]</scope>
    <source>
        <strain evidence="3 6">FDF-1</strain>
    </source>
</reference>
<dbReference type="SUPFAM" id="SSF49899">
    <property type="entry name" value="Concanavalin A-like lectins/glucanases"/>
    <property type="match status" value="1"/>
</dbReference>
<sequence length="274" mass="29569">MSFKNNLCNDADGLAPVVGTILMVGIVVVLAAVIGTQALSVDTPDDHYERFKEITEQDINSETLPDGLVARWSFEGNYEDVTGNGNDGSAVDDVSFTDGISGQAIQLDGDSYVEVPSSESLNITDEITLVAYVKWTIDPADGDKWANIVCKDVIGEWNAAYRLQHGNSLLSPNTDFEFAIDRGGNKYVQSDDGPAINDWYKIAGTYNGSEMILYINGNMVGSDELSGPITASNGGKLYIGTDTPSKARKFIGCIDEVQIYNRALSQAEIRSIGN</sequence>
<gene>
    <name evidence="4" type="ORF">EFE41_04775</name>
    <name evidence="3" type="ORF">MPF_1221</name>
    <name evidence="5" type="ORF">SAMN06264941_1647</name>
</gene>
<dbReference type="InterPro" id="IPR012859">
    <property type="entry name" value="Pilin_N_archaeal"/>
</dbReference>
<dbReference type="STRING" id="523843.SAMN06264941_1647"/>
<dbReference type="Pfam" id="PF13385">
    <property type="entry name" value="Laminin_G_3"/>
    <property type="match status" value="1"/>
</dbReference>
<name>A0A1L9C497_9EURY</name>
<dbReference type="PANTHER" id="PTHR47635:SF2">
    <property type="entry name" value="LAMG-LIKE JELLYROLL FOLD DOMAIN-CONTAINING PROTEIN"/>
    <property type="match status" value="1"/>
</dbReference>
<evidence type="ECO:0000256" key="1">
    <source>
        <dbReference type="SAM" id="Phobius"/>
    </source>
</evidence>
<feature type="domain" description="Archaeal Type IV pilin N-terminal" evidence="2">
    <location>
        <begin position="13"/>
        <end position="45"/>
    </location>
</feature>
<dbReference type="EMBL" id="RJJH01000010">
    <property type="protein sequence ID" value="RNI11535.1"/>
    <property type="molecule type" value="Genomic_DNA"/>
</dbReference>
<keyword evidence="1" id="KW-1133">Transmembrane helix</keyword>
<evidence type="ECO:0000313" key="7">
    <source>
        <dbReference type="Proteomes" id="UP000193969"/>
    </source>
</evidence>